<dbReference type="InterPro" id="IPR002900">
    <property type="entry name" value="DUF38/FTH_CAE_spp"/>
</dbReference>
<evidence type="ECO:0000259" key="1">
    <source>
        <dbReference type="SMART" id="SM00256"/>
    </source>
</evidence>
<evidence type="ECO:0000313" key="2">
    <source>
        <dbReference type="EMBL" id="PIC24544.1"/>
    </source>
</evidence>
<dbReference type="InterPro" id="IPR001810">
    <property type="entry name" value="F-box_dom"/>
</dbReference>
<dbReference type="Pfam" id="PF01827">
    <property type="entry name" value="FTH"/>
    <property type="match status" value="2"/>
</dbReference>
<dbReference type="STRING" id="1611254.A0A2G5TAY3"/>
<name>A0A2G5TAY3_9PELO</name>
<sequence length="906" mass="105568">MSHEVLENPLTLKLILNELDCFEILKLRKVSSGIHNCVDDLKPDANIKSYTTRLERHLHSTVIELTSGAYKEIEYFPGKSGGCVNNHYFKKLDARAQSLKDAEIILKNQKTCMEELRLVYQCFFVYNLKNENKLGWYSEKFSVAFGEILRRRSTPLKTKRFAISCKYQNEVMAILPHIDPNSLKILEILYPSKQEKLQFESIVKVSFEVDRISKTTQWRNAEQLISNYLIITTPIQKIDILHFHNLNILMDCLSSEDVFYLKTNLLGNLTFQKFRISFLSSTIDESLHELIGEPYRTVPNIKKVWYFRIPDTEYYMHISLDIHNLIKMSHAYQWLTDRQRKNISRIIFTFSNKHIYLFLHCLSKEGMRHIHISYESFGDTTSVTSEKNDLTVDKNNVDVFCEDIAMIIRNQESILETFQATFGTMGYCGGEPISDTTVQRIFASIEDALKSRSSLLKTESLSISFASVFQSISMIRYLDPGALKSVVFSFADLVDCKDFTSFKELKDHYQIILFLRFDTVTLENIHCFNENRFIPQKSVMVERTVNKTLESQTETREVLENPLTMKLILKELDCFDFQKLRKVSSGIRYCVDNLKPDSNVKSLAICLEQHVHSTLIELTSEAHKEIKYFPANTVGCVNKHHFIGLDARTQSLKDAETILKNQKMCMEELRLVYQCFLVYLLESKDILSGNSEIFSVAFGEILRRRTAPLKTQRFAISCKHQKEVMAILPYIDPGSLKILEILFPSKQEYLKFDSSVTVKFDVKFEVDQISETEQWRKAEQLLSNYLIITTPIQQMSIVHFVNLEILVECLSSEDVFFLKTNLLGKPKFQKFRISFLASTIDEFLNELIGEPYRIVPNIKKIWYFRIPHTEYYMHISLDIHNLMYDNGNPKLKTLIFNRVRQEDTPF</sequence>
<dbReference type="PANTHER" id="PTHR23015">
    <property type="entry name" value="UNCHARACTERIZED C.ELEGANS PROTEIN"/>
    <property type="match status" value="1"/>
</dbReference>
<keyword evidence="3" id="KW-1185">Reference proteome</keyword>
<dbReference type="PANTHER" id="PTHR23015:SF25">
    <property type="entry name" value="DUF38 DOMAIN-CONTAINING PROTEIN-RELATED"/>
    <property type="match status" value="1"/>
</dbReference>
<dbReference type="Pfam" id="PF00646">
    <property type="entry name" value="F-box"/>
    <property type="match status" value="1"/>
</dbReference>
<feature type="domain" description="F-box" evidence="1">
    <location>
        <begin position="561"/>
        <end position="600"/>
    </location>
</feature>
<feature type="domain" description="F-box" evidence="1">
    <location>
        <begin position="8"/>
        <end position="47"/>
    </location>
</feature>
<dbReference type="EMBL" id="PDUG01000005">
    <property type="protein sequence ID" value="PIC24544.1"/>
    <property type="molecule type" value="Genomic_DNA"/>
</dbReference>
<dbReference type="GO" id="GO:0045087">
    <property type="term" value="P:innate immune response"/>
    <property type="evidence" value="ECO:0007669"/>
    <property type="project" value="TreeGrafter"/>
</dbReference>
<evidence type="ECO:0000313" key="3">
    <source>
        <dbReference type="Proteomes" id="UP000230233"/>
    </source>
</evidence>
<accession>A0A2G5TAY3</accession>
<dbReference type="InterPro" id="IPR040161">
    <property type="entry name" value="FB224"/>
</dbReference>
<protein>
    <recommendedName>
        <fullName evidence="1">F-box domain-containing protein</fullName>
    </recommendedName>
</protein>
<dbReference type="AlphaFoldDB" id="A0A2G5TAY3"/>
<gene>
    <name evidence="2" type="primary">Cnig_chr_V.g17840</name>
    <name evidence="2" type="ORF">B9Z55_017840</name>
</gene>
<organism evidence="2 3">
    <name type="scientific">Caenorhabditis nigoni</name>
    <dbReference type="NCBI Taxonomy" id="1611254"/>
    <lineage>
        <taxon>Eukaryota</taxon>
        <taxon>Metazoa</taxon>
        <taxon>Ecdysozoa</taxon>
        <taxon>Nematoda</taxon>
        <taxon>Chromadorea</taxon>
        <taxon>Rhabditida</taxon>
        <taxon>Rhabditina</taxon>
        <taxon>Rhabditomorpha</taxon>
        <taxon>Rhabditoidea</taxon>
        <taxon>Rhabditidae</taxon>
        <taxon>Peloderinae</taxon>
        <taxon>Caenorhabditis</taxon>
    </lineage>
</organism>
<reference evidence="3" key="1">
    <citation type="submission" date="2017-10" db="EMBL/GenBank/DDBJ databases">
        <title>Rapid genome shrinkage in a self-fertile nematode reveals novel sperm competition proteins.</title>
        <authorList>
            <person name="Yin D."/>
            <person name="Schwarz E.M."/>
            <person name="Thomas C.G."/>
            <person name="Felde R.L."/>
            <person name="Korf I.F."/>
            <person name="Cutter A.D."/>
            <person name="Schartner C.M."/>
            <person name="Ralston E.J."/>
            <person name="Meyer B.J."/>
            <person name="Haag E.S."/>
        </authorList>
    </citation>
    <scope>NUCLEOTIDE SEQUENCE [LARGE SCALE GENOMIC DNA]</scope>
    <source>
        <strain evidence="3">JU1422</strain>
    </source>
</reference>
<dbReference type="Proteomes" id="UP000230233">
    <property type="component" value="Chromosome V"/>
</dbReference>
<proteinExistence type="predicted"/>
<comment type="caution">
    <text evidence="2">The sequence shown here is derived from an EMBL/GenBank/DDBJ whole genome shotgun (WGS) entry which is preliminary data.</text>
</comment>
<dbReference type="SMART" id="SM00256">
    <property type="entry name" value="FBOX"/>
    <property type="match status" value="2"/>
</dbReference>